<evidence type="ECO:0000313" key="2">
    <source>
        <dbReference type="Proteomes" id="UP000643672"/>
    </source>
</evidence>
<organism evidence="1 2">
    <name type="scientific">Bathymodiolus thermophilus thioautotrophic gill symbiont</name>
    <dbReference type="NCBI Taxonomy" id="2360"/>
    <lineage>
        <taxon>Bacteria</taxon>
        <taxon>Pseudomonadati</taxon>
        <taxon>Pseudomonadota</taxon>
        <taxon>Gammaproteobacteria</taxon>
        <taxon>sulfur-oxidizing symbionts</taxon>
    </lineage>
</organism>
<proteinExistence type="predicted"/>
<keyword evidence="2" id="KW-1185">Reference proteome</keyword>
<gene>
    <name evidence="1" type="ORF">THERMOS_770</name>
</gene>
<dbReference type="EMBL" id="CAESAQ020000046">
    <property type="protein sequence ID" value="CAB5498027.1"/>
    <property type="molecule type" value="Genomic_DNA"/>
</dbReference>
<sequence>MLIIHICAKVSLTLVESYIMPLLVKNYKKGIAQTYLLFFK</sequence>
<dbReference type="AlphaFoldDB" id="A0A8H8XB72"/>
<name>A0A8H8XB72_9GAMM</name>
<comment type="caution">
    <text evidence="1">The sequence shown here is derived from an EMBL/GenBank/DDBJ whole genome shotgun (WGS) entry which is preliminary data.</text>
</comment>
<reference evidence="1 2" key="1">
    <citation type="submission" date="2020-05" db="EMBL/GenBank/DDBJ databases">
        <authorList>
            <person name="Petersen J."/>
            <person name="Sayavedra L."/>
        </authorList>
    </citation>
    <scope>NUCLEOTIDE SEQUENCE [LARGE SCALE GENOMIC DNA]</scope>
    <source>
        <strain evidence="1">B thermophilus SOXS</strain>
    </source>
</reference>
<dbReference type="Proteomes" id="UP000643672">
    <property type="component" value="Unassembled WGS sequence"/>
</dbReference>
<accession>A0A8H8XB72</accession>
<evidence type="ECO:0000313" key="1">
    <source>
        <dbReference type="EMBL" id="CAB5498027.1"/>
    </source>
</evidence>
<protein>
    <submittedName>
        <fullName evidence="1">Uncharacterized protein</fullName>
    </submittedName>
</protein>